<dbReference type="AlphaFoldDB" id="A0A1M4EMN0"/>
<protein>
    <submittedName>
        <fullName evidence="3">Very large tegument protein</fullName>
    </submittedName>
</protein>
<name>A0A1M4EMN0_9ACTN</name>
<feature type="transmembrane region" description="Helical" evidence="2">
    <location>
        <begin position="55"/>
        <end position="74"/>
    </location>
</feature>
<keyword evidence="2" id="KW-0812">Transmembrane</keyword>
<keyword evidence="2" id="KW-1133">Transmembrane helix</keyword>
<evidence type="ECO:0000256" key="2">
    <source>
        <dbReference type="SAM" id="Phobius"/>
    </source>
</evidence>
<gene>
    <name evidence="3" type="ORF">BN4615_P9591</name>
</gene>
<feature type="region of interest" description="Disordered" evidence="1">
    <location>
        <begin position="258"/>
        <end position="292"/>
    </location>
</feature>
<feature type="transmembrane region" description="Helical" evidence="2">
    <location>
        <begin position="123"/>
        <end position="142"/>
    </location>
</feature>
<feature type="compositionally biased region" description="Polar residues" evidence="1">
    <location>
        <begin position="276"/>
        <end position="286"/>
    </location>
</feature>
<accession>A0A1M4EMN0</accession>
<feature type="transmembrane region" description="Helical" evidence="2">
    <location>
        <begin position="94"/>
        <end position="116"/>
    </location>
</feature>
<organism evidence="3">
    <name type="scientific">Nonomuraea gerenzanensis</name>
    <dbReference type="NCBI Taxonomy" id="93944"/>
    <lineage>
        <taxon>Bacteria</taxon>
        <taxon>Bacillati</taxon>
        <taxon>Actinomycetota</taxon>
        <taxon>Actinomycetes</taxon>
        <taxon>Streptosporangiales</taxon>
        <taxon>Streptosporangiaceae</taxon>
        <taxon>Nonomuraea</taxon>
    </lineage>
</organism>
<dbReference type="InterPro" id="IPR021235">
    <property type="entry name" value="DUF2637"/>
</dbReference>
<evidence type="ECO:0000256" key="1">
    <source>
        <dbReference type="SAM" id="MobiDB-lite"/>
    </source>
</evidence>
<evidence type="ECO:0000313" key="3">
    <source>
        <dbReference type="EMBL" id="SBP00075.1"/>
    </source>
</evidence>
<dbReference type="RefSeq" id="WP_225268696.1">
    <property type="nucleotide sequence ID" value="NZ_CP084058.1"/>
</dbReference>
<proteinExistence type="predicted"/>
<reference evidence="3" key="1">
    <citation type="submission" date="2016-04" db="EMBL/GenBank/DDBJ databases">
        <authorList>
            <person name="Evans L.H."/>
            <person name="Alamgir A."/>
            <person name="Owens N."/>
            <person name="Weber N.D."/>
            <person name="Virtaneva K."/>
            <person name="Barbian K."/>
            <person name="Babar A."/>
            <person name="Rosenke K."/>
        </authorList>
    </citation>
    <scope>NUCLEOTIDE SEQUENCE</scope>
    <source>
        <strain evidence="3">Nono1</strain>
    </source>
</reference>
<dbReference type="EMBL" id="LT559118">
    <property type="protein sequence ID" value="SBP00075.1"/>
    <property type="molecule type" value="Genomic_DNA"/>
</dbReference>
<keyword evidence="2" id="KW-0472">Membrane</keyword>
<sequence length="292" mass="31285">MENTSTPVVRSAKQAARWPRIGRFLQAPFRTRRHHPVPPAEARVETGTPGRGDKAIRSFAVVVLLGVAGAAAYVSYHHFYALAIALGERHDMAILYPAMSDGVIVMASLVMVHCSIRRLPVPVLAWIALIGGGVVTLVANVAHGWNGGLGSRLLSALAPIAFVGAYELLMWLVRSGRKVADRAAATPSELHVCEPVEVVREVEKVVTTLPVDRFEAARLTFEESLKPGNKRVGRRALMNRWGIEQREAEEIIAEVERERAGTGTAPALPVPPTGLSVPSVNGSPATGTAVAP</sequence>
<dbReference type="Pfam" id="PF10935">
    <property type="entry name" value="DUF2637"/>
    <property type="match status" value="1"/>
</dbReference>
<feature type="transmembrane region" description="Helical" evidence="2">
    <location>
        <begin position="154"/>
        <end position="173"/>
    </location>
</feature>